<feature type="region of interest" description="Disordered" evidence="1">
    <location>
        <begin position="1"/>
        <end position="28"/>
    </location>
</feature>
<dbReference type="EMBL" id="JAINUG010000090">
    <property type="protein sequence ID" value="KAJ8398488.1"/>
    <property type="molecule type" value="Genomic_DNA"/>
</dbReference>
<proteinExistence type="predicted"/>
<feature type="compositionally biased region" description="Low complexity" evidence="1">
    <location>
        <begin position="214"/>
        <end position="224"/>
    </location>
</feature>
<accession>A0AAD7WIW4</accession>
<feature type="compositionally biased region" description="Basic and acidic residues" evidence="1">
    <location>
        <begin position="1"/>
        <end position="15"/>
    </location>
</feature>
<dbReference type="AlphaFoldDB" id="A0AAD7WIW4"/>
<dbReference type="Proteomes" id="UP001221898">
    <property type="component" value="Unassembled WGS sequence"/>
</dbReference>
<gene>
    <name evidence="2" type="ORF">AAFF_G00427430</name>
</gene>
<feature type="region of interest" description="Disordered" evidence="1">
    <location>
        <begin position="210"/>
        <end position="236"/>
    </location>
</feature>
<name>A0AAD7WIW4_9TELE</name>
<evidence type="ECO:0000313" key="3">
    <source>
        <dbReference type="Proteomes" id="UP001221898"/>
    </source>
</evidence>
<comment type="caution">
    <text evidence="2">The sequence shown here is derived from an EMBL/GenBank/DDBJ whole genome shotgun (WGS) entry which is preliminary data.</text>
</comment>
<organism evidence="2 3">
    <name type="scientific">Aldrovandia affinis</name>
    <dbReference type="NCBI Taxonomy" id="143900"/>
    <lineage>
        <taxon>Eukaryota</taxon>
        <taxon>Metazoa</taxon>
        <taxon>Chordata</taxon>
        <taxon>Craniata</taxon>
        <taxon>Vertebrata</taxon>
        <taxon>Euteleostomi</taxon>
        <taxon>Actinopterygii</taxon>
        <taxon>Neopterygii</taxon>
        <taxon>Teleostei</taxon>
        <taxon>Notacanthiformes</taxon>
        <taxon>Halosauridae</taxon>
        <taxon>Aldrovandia</taxon>
    </lineage>
</organism>
<evidence type="ECO:0000256" key="1">
    <source>
        <dbReference type="SAM" id="MobiDB-lite"/>
    </source>
</evidence>
<protein>
    <submittedName>
        <fullName evidence="2">Uncharacterized protein</fullName>
    </submittedName>
</protein>
<evidence type="ECO:0000313" key="2">
    <source>
        <dbReference type="EMBL" id="KAJ8398488.1"/>
    </source>
</evidence>
<reference evidence="2" key="1">
    <citation type="journal article" date="2023" name="Science">
        <title>Genome structures resolve the early diversification of teleost fishes.</title>
        <authorList>
            <person name="Parey E."/>
            <person name="Louis A."/>
            <person name="Montfort J."/>
            <person name="Bouchez O."/>
            <person name="Roques C."/>
            <person name="Iampietro C."/>
            <person name="Lluch J."/>
            <person name="Castinel A."/>
            <person name="Donnadieu C."/>
            <person name="Desvignes T."/>
            <person name="Floi Bucao C."/>
            <person name="Jouanno E."/>
            <person name="Wen M."/>
            <person name="Mejri S."/>
            <person name="Dirks R."/>
            <person name="Jansen H."/>
            <person name="Henkel C."/>
            <person name="Chen W.J."/>
            <person name="Zahm M."/>
            <person name="Cabau C."/>
            <person name="Klopp C."/>
            <person name="Thompson A.W."/>
            <person name="Robinson-Rechavi M."/>
            <person name="Braasch I."/>
            <person name="Lecointre G."/>
            <person name="Bobe J."/>
            <person name="Postlethwait J.H."/>
            <person name="Berthelot C."/>
            <person name="Roest Crollius H."/>
            <person name="Guiguen Y."/>
        </authorList>
    </citation>
    <scope>NUCLEOTIDE SEQUENCE</scope>
    <source>
        <strain evidence="2">NC1722</strain>
    </source>
</reference>
<feature type="compositionally biased region" description="Acidic residues" evidence="1">
    <location>
        <begin position="16"/>
        <end position="28"/>
    </location>
</feature>
<keyword evidence="3" id="KW-1185">Reference proteome</keyword>
<sequence>MPTERELKLRIQRHEDEDEDEDEDEGEEPETWTCMQRLLICLCLSLYLYLYHRALLLRTSLQRDLRMLGDLSAQLNVTVSATILLSQQLLAELVAPKNLVKAQLSEVTRMILELYPVSLALSLPRVAQQNLMMLMSDLQELSKILLQLLINTTPLYNMLVSRRGRAGVGRGALWRLLSESDTGASSVNGLSFKILEDRARRRRSLYGRFHRDSSSTTPTIVPSSAYANPANGARGA</sequence>